<evidence type="ECO:0000256" key="1">
    <source>
        <dbReference type="SAM" id="MobiDB-lite"/>
    </source>
</evidence>
<evidence type="ECO:0000256" key="2">
    <source>
        <dbReference type="SAM" id="Phobius"/>
    </source>
</evidence>
<feature type="compositionally biased region" description="Acidic residues" evidence="1">
    <location>
        <begin position="355"/>
        <end position="364"/>
    </location>
</feature>
<accession>A0A2Z4FQE5</accession>
<keyword evidence="2" id="KW-0472">Membrane</keyword>
<sequence>MQRFYDEELSAAECVQAEQLLEGSASARVFVAALGELSLAVQASHELVWERAEPKIISAARLAELAAEAGDMMDTPLEDLRGLLQRLHDDEVDPAEEAWARALLGERPDAAAYLASLGELGEGLRIAEAEMVQEVDFSGFWDKISAGINTESAHNSPQPAGDQKIQKFDAQQHLMLLHRFADAETDAAETAQVQAWIDQDEAQVCGYLEALDEIKLGVNVAAETACENAPLDAIWGGVFDAINAEEPSPAPISLEAERQKRGGFTGWAGEYRQAIFGAAAAALVAFGVMALFGDRILGPKERVIVEKTVEKHIVIVDSVEYSPGSSVMIDSPMTRVNMNSENNAEADPTVIWLFDSEEETEPEPQENLGSTPADDSNGTVTNPDAEAPTEQGTPRGQPI</sequence>
<feature type="region of interest" description="Disordered" evidence="1">
    <location>
        <begin position="355"/>
        <end position="399"/>
    </location>
</feature>
<dbReference type="EMBL" id="CP030032">
    <property type="protein sequence ID" value="AWV91301.1"/>
    <property type="molecule type" value="Genomic_DNA"/>
</dbReference>
<organism evidence="3 4">
    <name type="scientific">Bradymonas sediminis</name>
    <dbReference type="NCBI Taxonomy" id="1548548"/>
    <lineage>
        <taxon>Bacteria</taxon>
        <taxon>Deltaproteobacteria</taxon>
        <taxon>Bradymonadales</taxon>
        <taxon>Bradymonadaceae</taxon>
        <taxon>Bradymonas</taxon>
    </lineage>
</organism>
<proteinExistence type="predicted"/>
<gene>
    <name evidence="3" type="ORF">DN745_19020</name>
</gene>
<protein>
    <submittedName>
        <fullName evidence="3">Uncharacterized protein</fullName>
    </submittedName>
</protein>
<dbReference type="OrthoDB" id="5494382at2"/>
<dbReference type="AlphaFoldDB" id="A0A2Z4FQE5"/>
<evidence type="ECO:0000313" key="3">
    <source>
        <dbReference type="EMBL" id="AWV91301.1"/>
    </source>
</evidence>
<name>A0A2Z4FQE5_9DELT</name>
<evidence type="ECO:0000313" key="4">
    <source>
        <dbReference type="Proteomes" id="UP000249799"/>
    </source>
</evidence>
<feature type="compositionally biased region" description="Polar residues" evidence="1">
    <location>
        <begin position="367"/>
        <end position="382"/>
    </location>
</feature>
<keyword evidence="4" id="KW-1185">Reference proteome</keyword>
<dbReference type="KEGG" id="bsed:DN745_19020"/>
<reference evidence="3 4" key="1">
    <citation type="submission" date="2018-06" db="EMBL/GenBank/DDBJ databases">
        <title>Lujinxingia sediminis gen. nov. sp. nov., a new facultative anaerobic member of the class Deltaproteobacteria, and proposal of Lujinxingaceae fam. nov.</title>
        <authorList>
            <person name="Guo L.-Y."/>
            <person name="Li C.-M."/>
            <person name="Wang S."/>
            <person name="Du Z.-J."/>
        </authorList>
    </citation>
    <scope>NUCLEOTIDE SEQUENCE [LARGE SCALE GENOMIC DNA]</scope>
    <source>
        <strain evidence="3 4">FA350</strain>
    </source>
</reference>
<feature type="transmembrane region" description="Helical" evidence="2">
    <location>
        <begin position="274"/>
        <end position="292"/>
    </location>
</feature>
<feature type="compositionally biased region" description="Polar residues" evidence="1">
    <location>
        <begin position="390"/>
        <end position="399"/>
    </location>
</feature>
<keyword evidence="2" id="KW-1133">Transmembrane helix</keyword>
<keyword evidence="2" id="KW-0812">Transmembrane</keyword>
<dbReference type="Proteomes" id="UP000249799">
    <property type="component" value="Chromosome"/>
</dbReference>